<organism evidence="4 5">
    <name type="scientific">Corynebacterium aquatimens</name>
    <dbReference type="NCBI Taxonomy" id="1190508"/>
    <lineage>
        <taxon>Bacteria</taxon>
        <taxon>Bacillati</taxon>
        <taxon>Actinomycetota</taxon>
        <taxon>Actinomycetes</taxon>
        <taxon>Mycobacteriales</taxon>
        <taxon>Corynebacteriaceae</taxon>
        <taxon>Corynebacterium</taxon>
    </lineage>
</organism>
<dbReference type="HAMAP" id="MF_01477">
    <property type="entry name" value="Iojap_RsfS"/>
    <property type="match status" value="1"/>
</dbReference>
<name>A0A931E1F6_9CORY</name>
<keyword evidence="2" id="KW-0678">Repressor</keyword>
<dbReference type="NCBIfam" id="TIGR00090">
    <property type="entry name" value="rsfS_iojap_ybeB"/>
    <property type="match status" value="1"/>
</dbReference>
<accession>A0A931E1F6</accession>
<dbReference type="Gene3D" id="3.30.460.10">
    <property type="entry name" value="Beta Polymerase, domain 2"/>
    <property type="match status" value="1"/>
</dbReference>
<gene>
    <name evidence="2" type="primary">rsfS</name>
    <name evidence="4" type="ORF">IW254_001091</name>
</gene>
<feature type="compositionally biased region" description="Low complexity" evidence="3">
    <location>
        <begin position="161"/>
        <end position="170"/>
    </location>
</feature>
<dbReference type="InterPro" id="IPR004394">
    <property type="entry name" value="Iojap/RsfS/C7orf30"/>
</dbReference>
<evidence type="ECO:0000256" key="3">
    <source>
        <dbReference type="SAM" id="MobiDB-lite"/>
    </source>
</evidence>
<dbReference type="GO" id="GO:0043023">
    <property type="term" value="F:ribosomal large subunit binding"/>
    <property type="evidence" value="ECO:0007669"/>
    <property type="project" value="TreeGrafter"/>
</dbReference>
<keyword evidence="2" id="KW-0810">Translation regulation</keyword>
<dbReference type="GO" id="GO:0090071">
    <property type="term" value="P:negative regulation of ribosome biogenesis"/>
    <property type="evidence" value="ECO:0007669"/>
    <property type="project" value="UniProtKB-UniRule"/>
</dbReference>
<feature type="region of interest" description="Disordered" evidence="3">
    <location>
        <begin position="145"/>
        <end position="170"/>
    </location>
</feature>
<sequence>MTASDTARDLAVIAARAADEKIGRHIAVIDVSDVMAITDIFVVVSADNERQVSAIVEEIEDALTKQGVEPKRREGNREYRWVLLDYGSFVVHVQRDAEREFYGLDRLYADCPRIEVEGIDAAPAPGQYSADVDFRQLESIEDLPLAGEGPADEDDEGYGDYGTAAFGSRL</sequence>
<dbReference type="AlphaFoldDB" id="A0A931E1F6"/>
<comment type="subcellular location">
    <subcellularLocation>
        <location evidence="2">Cytoplasm</location>
    </subcellularLocation>
</comment>
<comment type="function">
    <text evidence="2">Functions as a ribosomal silencing factor. Interacts with ribosomal protein uL14 (rplN), blocking formation of intersubunit bridge B8. Prevents association of the 30S and 50S ribosomal subunits and the formation of functional ribosomes, thus repressing translation.</text>
</comment>
<dbReference type="GO" id="GO:0042256">
    <property type="term" value="P:cytosolic ribosome assembly"/>
    <property type="evidence" value="ECO:0007669"/>
    <property type="project" value="UniProtKB-UniRule"/>
</dbReference>
<keyword evidence="2" id="KW-0963">Cytoplasm</keyword>
<dbReference type="GO" id="GO:0005737">
    <property type="term" value="C:cytoplasm"/>
    <property type="evidence" value="ECO:0007669"/>
    <property type="project" value="UniProtKB-SubCell"/>
</dbReference>
<dbReference type="PANTHER" id="PTHR21043:SF0">
    <property type="entry name" value="MITOCHONDRIAL ASSEMBLY OF RIBOSOMAL LARGE SUBUNIT PROTEIN 1"/>
    <property type="match status" value="1"/>
</dbReference>
<comment type="similarity">
    <text evidence="1 2">Belongs to the Iojap/RsfS family.</text>
</comment>
<keyword evidence="5" id="KW-1185">Reference proteome</keyword>
<evidence type="ECO:0000313" key="5">
    <source>
        <dbReference type="Proteomes" id="UP000658613"/>
    </source>
</evidence>
<comment type="caution">
    <text evidence="4">The sequence shown here is derived from an EMBL/GenBank/DDBJ whole genome shotgun (WGS) entry which is preliminary data.</text>
</comment>
<dbReference type="RefSeq" id="WP_231375433.1">
    <property type="nucleotide sequence ID" value="NZ_CP046980.1"/>
</dbReference>
<evidence type="ECO:0000256" key="2">
    <source>
        <dbReference type="HAMAP-Rule" id="MF_01477"/>
    </source>
</evidence>
<evidence type="ECO:0000256" key="1">
    <source>
        <dbReference type="ARBA" id="ARBA00010574"/>
    </source>
</evidence>
<comment type="subunit">
    <text evidence="2">Interacts with ribosomal protein uL14 (rplN).</text>
</comment>
<dbReference type="SUPFAM" id="SSF81301">
    <property type="entry name" value="Nucleotidyltransferase"/>
    <property type="match status" value="1"/>
</dbReference>
<protein>
    <recommendedName>
        <fullName evidence="2">Ribosomal silencing factor RsfS</fullName>
    </recommendedName>
</protein>
<proteinExistence type="inferred from homology"/>
<evidence type="ECO:0000313" key="4">
    <source>
        <dbReference type="EMBL" id="MBG6122122.1"/>
    </source>
</evidence>
<dbReference type="InterPro" id="IPR043519">
    <property type="entry name" value="NT_sf"/>
</dbReference>
<dbReference type="GO" id="GO:0017148">
    <property type="term" value="P:negative regulation of translation"/>
    <property type="evidence" value="ECO:0007669"/>
    <property type="project" value="UniProtKB-UniRule"/>
</dbReference>
<reference evidence="4" key="1">
    <citation type="submission" date="2020-11" db="EMBL/GenBank/DDBJ databases">
        <title>Sequencing the genomes of 1000 actinobacteria strains.</title>
        <authorList>
            <person name="Klenk H.-P."/>
        </authorList>
    </citation>
    <scope>NUCLEOTIDE SEQUENCE</scope>
    <source>
        <strain evidence="4">DSM 45632</strain>
    </source>
</reference>
<dbReference type="Pfam" id="PF02410">
    <property type="entry name" value="RsfS"/>
    <property type="match status" value="1"/>
</dbReference>
<dbReference type="Proteomes" id="UP000658613">
    <property type="component" value="Unassembled WGS sequence"/>
</dbReference>
<dbReference type="EMBL" id="JADOUE010000001">
    <property type="protein sequence ID" value="MBG6122122.1"/>
    <property type="molecule type" value="Genomic_DNA"/>
</dbReference>
<dbReference type="PANTHER" id="PTHR21043">
    <property type="entry name" value="IOJAP SUPERFAMILY ORTHOLOG"/>
    <property type="match status" value="1"/>
</dbReference>